<evidence type="ECO:0000256" key="4">
    <source>
        <dbReference type="ARBA" id="ARBA00022989"/>
    </source>
</evidence>
<evidence type="ECO:0000313" key="10">
    <source>
        <dbReference type="Proteomes" id="UP001152759"/>
    </source>
</evidence>
<dbReference type="InterPro" id="IPR038900">
    <property type="entry name" value="TMC"/>
</dbReference>
<dbReference type="Pfam" id="PF07810">
    <property type="entry name" value="TMC"/>
    <property type="match status" value="1"/>
</dbReference>
<evidence type="ECO:0000259" key="8">
    <source>
        <dbReference type="Pfam" id="PF07810"/>
    </source>
</evidence>
<dbReference type="AlphaFoldDB" id="A0A9P0A148"/>
<feature type="region of interest" description="Disordered" evidence="6">
    <location>
        <begin position="49"/>
        <end position="73"/>
    </location>
</feature>
<comment type="subcellular location">
    <subcellularLocation>
        <location evidence="1">Membrane</location>
        <topology evidence="1">Multi-pass membrane protein</topology>
    </subcellularLocation>
</comment>
<keyword evidence="5 7" id="KW-0472">Membrane</keyword>
<dbReference type="GO" id="GO:0008381">
    <property type="term" value="F:mechanosensitive monoatomic ion channel activity"/>
    <property type="evidence" value="ECO:0007669"/>
    <property type="project" value="TreeGrafter"/>
</dbReference>
<evidence type="ECO:0000256" key="3">
    <source>
        <dbReference type="ARBA" id="ARBA00022692"/>
    </source>
</evidence>
<evidence type="ECO:0000256" key="6">
    <source>
        <dbReference type="SAM" id="MobiDB-lite"/>
    </source>
</evidence>
<dbReference type="InterPro" id="IPR012496">
    <property type="entry name" value="TMC_dom"/>
</dbReference>
<dbReference type="EMBL" id="OU963862">
    <property type="protein sequence ID" value="CAH0381093.1"/>
    <property type="molecule type" value="Genomic_DNA"/>
</dbReference>
<evidence type="ECO:0000256" key="1">
    <source>
        <dbReference type="ARBA" id="ARBA00004141"/>
    </source>
</evidence>
<feature type="transmembrane region" description="Helical" evidence="7">
    <location>
        <begin position="525"/>
        <end position="545"/>
    </location>
</feature>
<comment type="similarity">
    <text evidence="2">Belongs to the TMC family.</text>
</comment>
<sequence>MSGGDRKKRADRGEGWEEAGAEFYQESYPGEMDLDHVLQKDPHHLATLLPSKHTRTTTARKKDTKATLRRRTSTRSYCGTVRQNTTGVNNEVQVSIMPDLSENLSNEERTWEEIMKLKTLPVSMAEKKEMKARLLSAETFRLQGLDQLRWQKKKCCLRLKFYYNQINSFFSIWELKLRRLEKDCGTGIVSFFTFFKSLIFLNYAMSWFIIKLLVIPVYFLQKHKIEENDIAADNDNSTEIIDFCPIIYQNISNSAELNFDVGTVFSFIQGTGWIQSTPLFYGMYPAESIPLFNTRINLAIIYLVVLMCYHAGFFIDLAKKFKKSFKQRLLKNQGQFYLYCNLAFSSWDFSIASKKAALARHKSVFSLVREFLKIQRQKDDKQHQTTDESCKLLVIRFTVNLIVLLIYFCSAAIVYYTIQHCTLMRDVTLNYYQTLLNEYLPAMTIVTLNHLIPLIFNYFIKFESYNAFCTQHLSFIRAIILRLLLVSVLFFSIFTVASCKPNKSECVSSSCKTPLCWEVYFGQQIYKLLIFNLVVEILLTFFINFPRKLLASHMSNNFAQFIGNQTFNVRKHILDIAYIQMICWSTAFYAPLLPMLTTFVLFITFFLKKFACVVNCAPSASLYPASELQSLFVFVLSSFYIFSIIPWAYSVLEIMPSKSCGPFRGQPSVWLIFSQALHDFPSWVKMFAQFCSSSWFVMPIIVTLVLLLYYYYSVSIANQKMVLVLKKQLILEGHDKQFLLNRLSAFIRQHQEKHKAMARSVDTPRIK</sequence>
<keyword evidence="4 7" id="KW-1133">Transmembrane helix</keyword>
<feature type="domain" description="TMC" evidence="8">
    <location>
        <begin position="516"/>
        <end position="626"/>
    </location>
</feature>
<feature type="transmembrane region" description="Helical" evidence="7">
    <location>
        <begin position="299"/>
        <end position="318"/>
    </location>
</feature>
<keyword evidence="10" id="KW-1185">Reference proteome</keyword>
<dbReference type="PANTHER" id="PTHR23302:SF24">
    <property type="entry name" value="TMC DOMAIN-CONTAINING PROTEIN"/>
    <property type="match status" value="1"/>
</dbReference>
<evidence type="ECO:0000256" key="2">
    <source>
        <dbReference type="ARBA" id="ARBA00006510"/>
    </source>
</evidence>
<name>A0A9P0A148_BEMTA</name>
<feature type="transmembrane region" description="Helical" evidence="7">
    <location>
        <begin position="397"/>
        <end position="418"/>
    </location>
</feature>
<protein>
    <recommendedName>
        <fullName evidence="8">TMC domain-containing protein</fullName>
    </recommendedName>
</protein>
<feature type="transmembrane region" description="Helical" evidence="7">
    <location>
        <begin position="630"/>
        <end position="649"/>
    </location>
</feature>
<evidence type="ECO:0000256" key="5">
    <source>
        <dbReference type="ARBA" id="ARBA00023136"/>
    </source>
</evidence>
<accession>A0A9P0A148</accession>
<gene>
    <name evidence="9" type="ORF">BEMITA_LOCUS778</name>
</gene>
<reference evidence="9" key="1">
    <citation type="submission" date="2021-12" db="EMBL/GenBank/DDBJ databases">
        <authorList>
            <person name="King R."/>
        </authorList>
    </citation>
    <scope>NUCLEOTIDE SEQUENCE</scope>
</reference>
<evidence type="ECO:0000256" key="7">
    <source>
        <dbReference type="SAM" id="Phobius"/>
    </source>
</evidence>
<feature type="transmembrane region" description="Helical" evidence="7">
    <location>
        <begin position="687"/>
        <end position="712"/>
    </location>
</feature>
<dbReference type="GO" id="GO:0005886">
    <property type="term" value="C:plasma membrane"/>
    <property type="evidence" value="ECO:0007669"/>
    <property type="project" value="InterPro"/>
</dbReference>
<feature type="compositionally biased region" description="Basic residues" evidence="6">
    <location>
        <begin position="1"/>
        <end position="10"/>
    </location>
</feature>
<dbReference type="Proteomes" id="UP001152759">
    <property type="component" value="Chromosome 1"/>
</dbReference>
<feature type="region of interest" description="Disordered" evidence="6">
    <location>
        <begin position="1"/>
        <end position="21"/>
    </location>
</feature>
<proteinExistence type="inferred from homology"/>
<feature type="transmembrane region" description="Helical" evidence="7">
    <location>
        <begin position="438"/>
        <end position="459"/>
    </location>
</feature>
<organism evidence="9 10">
    <name type="scientific">Bemisia tabaci</name>
    <name type="common">Sweetpotato whitefly</name>
    <name type="synonym">Aleurodes tabaci</name>
    <dbReference type="NCBI Taxonomy" id="7038"/>
    <lineage>
        <taxon>Eukaryota</taxon>
        <taxon>Metazoa</taxon>
        <taxon>Ecdysozoa</taxon>
        <taxon>Arthropoda</taxon>
        <taxon>Hexapoda</taxon>
        <taxon>Insecta</taxon>
        <taxon>Pterygota</taxon>
        <taxon>Neoptera</taxon>
        <taxon>Paraneoptera</taxon>
        <taxon>Hemiptera</taxon>
        <taxon>Sternorrhyncha</taxon>
        <taxon>Aleyrodoidea</taxon>
        <taxon>Aleyrodidae</taxon>
        <taxon>Aleyrodinae</taxon>
        <taxon>Bemisia</taxon>
    </lineage>
</organism>
<evidence type="ECO:0000313" key="9">
    <source>
        <dbReference type="EMBL" id="CAH0381093.1"/>
    </source>
</evidence>
<feature type="transmembrane region" description="Helical" evidence="7">
    <location>
        <begin position="479"/>
        <end position="497"/>
    </location>
</feature>
<keyword evidence="3 7" id="KW-0812">Transmembrane</keyword>
<dbReference type="PANTHER" id="PTHR23302">
    <property type="entry name" value="TRANSMEMBRANE CHANNEL-RELATED"/>
    <property type="match status" value="1"/>
</dbReference>